<evidence type="ECO:0000256" key="2">
    <source>
        <dbReference type="ARBA" id="ARBA00022679"/>
    </source>
</evidence>
<evidence type="ECO:0000256" key="4">
    <source>
        <dbReference type="PROSITE-ProRule" id="PRU00236"/>
    </source>
</evidence>
<dbReference type="AlphaFoldDB" id="A0A3D8IQU5"/>
<feature type="domain" description="Deacetylase sirtuin-type" evidence="5">
    <location>
        <begin position="1"/>
        <end position="235"/>
    </location>
</feature>
<dbReference type="GO" id="GO:0046872">
    <property type="term" value="F:metal ion binding"/>
    <property type="evidence" value="ECO:0007669"/>
    <property type="project" value="UniProtKB-KW"/>
</dbReference>
<dbReference type="InterPro" id="IPR050134">
    <property type="entry name" value="NAD-dep_sirtuin_deacylases"/>
</dbReference>
<keyword evidence="4" id="KW-0862">Zinc</keyword>
<dbReference type="PANTHER" id="PTHR11085">
    <property type="entry name" value="NAD-DEPENDENT PROTEIN DEACYLASE SIRTUIN-5, MITOCHONDRIAL-RELATED"/>
    <property type="match status" value="1"/>
</dbReference>
<dbReference type="RefSeq" id="WP_115542184.1">
    <property type="nucleotide sequence ID" value="NZ_NXLQ01000001.1"/>
</dbReference>
<comment type="caution">
    <text evidence="6">The sequence shown here is derived from an EMBL/GenBank/DDBJ whole genome shotgun (WGS) entry which is preliminary data.</text>
</comment>
<dbReference type="Proteomes" id="UP000256379">
    <property type="component" value="Unassembled WGS sequence"/>
</dbReference>
<dbReference type="PANTHER" id="PTHR11085:SF4">
    <property type="entry name" value="NAD-DEPENDENT PROTEIN DEACYLASE"/>
    <property type="match status" value="1"/>
</dbReference>
<keyword evidence="4" id="KW-0479">Metal-binding</keyword>
<keyword evidence="2" id="KW-0808">Transferase</keyword>
<dbReference type="SUPFAM" id="SSF52467">
    <property type="entry name" value="DHS-like NAD/FAD-binding domain"/>
    <property type="match status" value="1"/>
</dbReference>
<organism evidence="6 7">
    <name type="scientific">Helicobacter didelphidarum</name>
    <dbReference type="NCBI Taxonomy" id="2040648"/>
    <lineage>
        <taxon>Bacteria</taxon>
        <taxon>Pseudomonadati</taxon>
        <taxon>Campylobacterota</taxon>
        <taxon>Epsilonproteobacteria</taxon>
        <taxon>Campylobacterales</taxon>
        <taxon>Helicobacteraceae</taxon>
        <taxon>Helicobacter</taxon>
    </lineage>
</organism>
<feature type="binding site" evidence="4">
    <location>
        <position position="135"/>
    </location>
    <ligand>
        <name>Zn(2+)</name>
        <dbReference type="ChEBI" id="CHEBI:29105"/>
    </ligand>
</feature>
<feature type="binding site" evidence="4">
    <location>
        <position position="119"/>
    </location>
    <ligand>
        <name>Zn(2+)</name>
        <dbReference type="ChEBI" id="CHEBI:29105"/>
    </ligand>
</feature>
<feature type="binding site" evidence="4">
    <location>
        <position position="116"/>
    </location>
    <ligand>
        <name>Zn(2+)</name>
        <dbReference type="ChEBI" id="CHEBI:29105"/>
    </ligand>
</feature>
<dbReference type="Gene3D" id="3.40.50.1220">
    <property type="entry name" value="TPP-binding domain"/>
    <property type="match status" value="1"/>
</dbReference>
<dbReference type="InterPro" id="IPR029035">
    <property type="entry name" value="DHS-like_NAD/FAD-binding_dom"/>
</dbReference>
<keyword evidence="3" id="KW-0520">NAD</keyword>
<accession>A0A3D8IQU5</accession>
<evidence type="ECO:0000259" key="5">
    <source>
        <dbReference type="PROSITE" id="PS50305"/>
    </source>
</evidence>
<dbReference type="GO" id="GO:0070403">
    <property type="term" value="F:NAD+ binding"/>
    <property type="evidence" value="ECO:0007669"/>
    <property type="project" value="InterPro"/>
</dbReference>
<dbReference type="EMBL" id="NXLQ01000001">
    <property type="protein sequence ID" value="RDU67658.1"/>
    <property type="molecule type" value="Genomic_DNA"/>
</dbReference>
<feature type="binding site" evidence="4">
    <location>
        <position position="138"/>
    </location>
    <ligand>
        <name>Zn(2+)</name>
        <dbReference type="ChEBI" id="CHEBI:29105"/>
    </ligand>
</feature>
<evidence type="ECO:0000256" key="1">
    <source>
        <dbReference type="ARBA" id="ARBA00012928"/>
    </source>
</evidence>
<dbReference type="EC" id="2.3.1.286" evidence="1"/>
<feature type="active site" description="Proton acceptor" evidence="4">
    <location>
        <position position="108"/>
    </location>
</feature>
<proteinExistence type="predicted"/>
<evidence type="ECO:0000256" key="3">
    <source>
        <dbReference type="ARBA" id="ARBA00023027"/>
    </source>
</evidence>
<evidence type="ECO:0000313" key="6">
    <source>
        <dbReference type="EMBL" id="RDU67658.1"/>
    </source>
</evidence>
<dbReference type="PROSITE" id="PS50305">
    <property type="entry name" value="SIRTUIN"/>
    <property type="match status" value="1"/>
</dbReference>
<sequence length="235" mass="27206">MDLKQGKIVIFSGAGISADSGLATFRDNDGLWSKYNVMEVCNYKNWRRNYKLVHEFYNLRRQELQTTKPNIAHEIVCKLTEEFEVINITQNVDDLLERAGCKDVIHLHGFLKELRCEECETIFEIGYEQYNFTPCPTCNATLLKPNIVFFFEHAPQYQKMYNIFDSVCENDIIIVIGTSGEVININSLVNKGYKILNNLESRDMIDESLFDSIYLESSTTALPKIYKEIKKIKSL</sequence>
<name>A0A3D8IQU5_9HELI</name>
<reference evidence="6 7" key="1">
    <citation type="submission" date="2018-04" db="EMBL/GenBank/DDBJ databases">
        <title>Novel Campyloabacter and Helicobacter Species and Strains.</title>
        <authorList>
            <person name="Mannion A.J."/>
            <person name="Shen Z."/>
            <person name="Fox J.G."/>
        </authorList>
    </citation>
    <scope>NUCLEOTIDE SEQUENCE [LARGE SCALE GENOMIC DNA]</scope>
    <source>
        <strain evidence="6 7">MIT 17-337</strain>
    </source>
</reference>
<dbReference type="InterPro" id="IPR026591">
    <property type="entry name" value="Sirtuin_cat_small_dom_sf"/>
</dbReference>
<dbReference type="InterPro" id="IPR026590">
    <property type="entry name" value="Ssirtuin_cat_dom"/>
</dbReference>
<dbReference type="Gene3D" id="3.30.1600.10">
    <property type="entry name" value="SIR2/SIRT2 'Small Domain"/>
    <property type="match status" value="1"/>
</dbReference>
<keyword evidence="7" id="KW-1185">Reference proteome</keyword>
<dbReference type="GO" id="GO:0017136">
    <property type="term" value="F:histone deacetylase activity, NAD-dependent"/>
    <property type="evidence" value="ECO:0007669"/>
    <property type="project" value="TreeGrafter"/>
</dbReference>
<dbReference type="InterPro" id="IPR003000">
    <property type="entry name" value="Sirtuin"/>
</dbReference>
<dbReference type="OrthoDB" id="9800582at2"/>
<evidence type="ECO:0000313" key="7">
    <source>
        <dbReference type="Proteomes" id="UP000256379"/>
    </source>
</evidence>
<gene>
    <name evidence="6" type="ORF">CQA53_01255</name>
</gene>
<protein>
    <recommendedName>
        <fullName evidence="1">protein acetyllysine N-acetyltransferase</fullName>
        <ecNumber evidence="1">2.3.1.286</ecNumber>
    </recommendedName>
</protein>
<dbReference type="Pfam" id="PF02146">
    <property type="entry name" value="SIR2"/>
    <property type="match status" value="1"/>
</dbReference>